<reference evidence="2" key="1">
    <citation type="submission" date="2014-11" db="EMBL/GenBank/DDBJ databases">
        <authorList>
            <person name="Otto D Thomas"/>
            <person name="Naeem Raeece"/>
        </authorList>
    </citation>
    <scope>NUCLEOTIDE SEQUENCE</scope>
</reference>
<feature type="region of interest" description="Disordered" evidence="1">
    <location>
        <begin position="1"/>
        <end position="35"/>
    </location>
</feature>
<feature type="region of interest" description="Disordered" evidence="1">
    <location>
        <begin position="152"/>
        <end position="302"/>
    </location>
</feature>
<feature type="compositionally biased region" description="Basic and acidic residues" evidence="1">
    <location>
        <begin position="697"/>
        <end position="710"/>
    </location>
</feature>
<feature type="compositionally biased region" description="Acidic residues" evidence="1">
    <location>
        <begin position="474"/>
        <end position="490"/>
    </location>
</feature>
<feature type="compositionally biased region" description="Basic and acidic residues" evidence="1">
    <location>
        <begin position="554"/>
        <end position="565"/>
    </location>
</feature>
<sequence>MSRVSVENPPGRVPPSEKASSKSSRRKSLREEGRGSLCVPPFSSASWVEDPAVLLHVLNFQTFPERLRLSRTAKAWKDAVFSFLCWTEVDARFYSKSVDDLCPSVSHKKSIRSLDAPPWRLRLLEVERKREDGALLHTGLFLSLRRMLEKTRIPTTDPPPPPDPPEDSAQSPLPVPLPRQVFTAPADPSKLPPRPDAKQWRSLLSGLPAFPSGGAGMPSFPLPQQTTQKEKGEETGQKKGPSSASSSSSSSSSVDKNEGKSHSSSSSSSSSSSFCSAAPRNAEEKKGEAEEMSAAFSGPQSFPFPFGGGGAKGKEKEDPLPYRYKLTPLALCMWPASPIHPPRPPSGLESLERLVLHVTVGNPEMRLLKAATRLRDLVLLSYSGSMGALCSVVGKVSPQTFRVFAIGLCVRGDRPRRNRRQAAITQQEARGANENNTADGTAETTLQQEGEGGGIAAASASTETGQGRERGEGDGDEETEADREEEECDADTVIQAPDFEVSPATIRKTLNTCKSLQTWDLPGWRVMAFLCSLQYASSGESSSSSSSSTGTPSGRERGGGRERGAFFDTPPSRGRGAIGDQRGRNRPPQAHREGGSVERSANRLRGRDPSSPSSVSFRLQSSSSSSSSSSASPPAESLSLPVPPLGSSSSSDGNNQHDTAGTSAGAEERASSSSRMTNGVSGGPESRRQADQRGGGRGREVPSAEERDGEGGGDEDDAEDEGDDWADAFDRFDRLLARLEEAD</sequence>
<feature type="compositionally biased region" description="Low complexity" evidence="1">
    <location>
        <begin position="293"/>
        <end position="302"/>
    </location>
</feature>
<accession>A0A0G4GV22</accession>
<feature type="compositionally biased region" description="Basic and acidic residues" evidence="1">
    <location>
        <begin position="228"/>
        <end position="237"/>
    </location>
</feature>
<dbReference type="EMBL" id="CDMZ01001580">
    <property type="protein sequence ID" value="CEM34721.1"/>
    <property type="molecule type" value="Genomic_DNA"/>
</dbReference>
<feature type="region of interest" description="Disordered" evidence="1">
    <location>
        <begin position="416"/>
        <end position="493"/>
    </location>
</feature>
<evidence type="ECO:0008006" key="3">
    <source>
        <dbReference type="Google" id="ProtNLM"/>
    </source>
</evidence>
<protein>
    <recommendedName>
        <fullName evidence="3">F-box domain-containing protein</fullName>
    </recommendedName>
</protein>
<name>A0A0G4GV22_9ALVE</name>
<feature type="compositionally biased region" description="Polar residues" evidence="1">
    <location>
        <begin position="423"/>
        <end position="439"/>
    </location>
</feature>
<feature type="compositionally biased region" description="Low complexity" evidence="1">
    <location>
        <begin position="456"/>
        <end position="465"/>
    </location>
</feature>
<feature type="compositionally biased region" description="Low complexity" evidence="1">
    <location>
        <begin position="238"/>
        <end position="253"/>
    </location>
</feature>
<evidence type="ECO:0000313" key="2">
    <source>
        <dbReference type="EMBL" id="CEM34721.1"/>
    </source>
</evidence>
<dbReference type="VEuPathDB" id="CryptoDB:Cvel_5255"/>
<gene>
    <name evidence="2" type="ORF">Cvel_5255</name>
</gene>
<evidence type="ECO:0000256" key="1">
    <source>
        <dbReference type="SAM" id="MobiDB-lite"/>
    </source>
</evidence>
<feature type="compositionally biased region" description="Low complexity" evidence="1">
    <location>
        <begin position="440"/>
        <end position="449"/>
    </location>
</feature>
<feature type="region of interest" description="Disordered" evidence="1">
    <location>
        <begin position="537"/>
        <end position="726"/>
    </location>
</feature>
<proteinExistence type="predicted"/>
<feature type="compositionally biased region" description="Acidic residues" evidence="1">
    <location>
        <begin position="711"/>
        <end position="726"/>
    </location>
</feature>
<organism evidence="2">
    <name type="scientific">Chromera velia CCMP2878</name>
    <dbReference type="NCBI Taxonomy" id="1169474"/>
    <lineage>
        <taxon>Eukaryota</taxon>
        <taxon>Sar</taxon>
        <taxon>Alveolata</taxon>
        <taxon>Colpodellida</taxon>
        <taxon>Chromeraceae</taxon>
        <taxon>Chromera</taxon>
    </lineage>
</organism>
<feature type="compositionally biased region" description="Low complexity" evidence="1">
    <location>
        <begin position="262"/>
        <end position="273"/>
    </location>
</feature>
<feature type="compositionally biased region" description="Low complexity" evidence="1">
    <location>
        <begin position="659"/>
        <end position="675"/>
    </location>
</feature>
<dbReference type="AlphaFoldDB" id="A0A0G4GV22"/>
<feature type="compositionally biased region" description="Low complexity" evidence="1">
    <location>
        <begin position="537"/>
        <end position="553"/>
    </location>
</feature>
<feature type="compositionally biased region" description="Low complexity" evidence="1">
    <location>
        <begin position="609"/>
        <end position="651"/>
    </location>
</feature>